<dbReference type="GO" id="GO:0006633">
    <property type="term" value="P:fatty acid biosynthetic process"/>
    <property type="evidence" value="ECO:0007669"/>
    <property type="project" value="UniProtKB-UniRule"/>
</dbReference>
<dbReference type="RefSeq" id="WP_001100552.1">
    <property type="nucleotide sequence ID" value="NZ_CP040515.1"/>
</dbReference>
<organism evidence="23 24">
    <name type="scientific">Bacillus paranthracis</name>
    <dbReference type="NCBI Taxonomy" id="2026186"/>
    <lineage>
        <taxon>Bacteria</taxon>
        <taxon>Bacillati</taxon>
        <taxon>Bacillota</taxon>
        <taxon>Bacilli</taxon>
        <taxon>Bacillales</taxon>
        <taxon>Bacillaceae</taxon>
        <taxon>Bacillus</taxon>
        <taxon>Bacillus cereus group</taxon>
    </lineage>
</organism>
<dbReference type="InterPro" id="IPR016039">
    <property type="entry name" value="Thiolase-like"/>
</dbReference>
<comment type="function">
    <text evidence="20">Catalyzes the condensation reaction of fatty acid synthesis by the addition to an acyl acceptor of two carbons from malonyl-ACP. Catalyzes the first condensation reaction which initiates fatty acid synthesis and may therefore play a role in governing the total rate of fatty acid production. Possesses both acetoacetyl-ACP synthase and acetyl transacylase activities. Its substrate specificity determines the biosynthesis of branched-chain and/or straight-chain of fatty acids.</text>
</comment>
<dbReference type="InterPro" id="IPR004655">
    <property type="entry name" value="FabH"/>
</dbReference>
<evidence type="ECO:0000256" key="11">
    <source>
        <dbReference type="ARBA" id="ARBA00050980"/>
    </source>
</evidence>
<feature type="active site" evidence="20">
    <location>
        <position position="235"/>
    </location>
</feature>
<feature type="active site" evidence="20">
    <location>
        <position position="265"/>
    </location>
</feature>
<keyword evidence="7 20" id="KW-0275">Fatty acid biosynthesis</keyword>
<dbReference type="GO" id="GO:0004315">
    <property type="term" value="F:3-oxoacyl-[acyl-carrier-protein] synthase activity"/>
    <property type="evidence" value="ECO:0007669"/>
    <property type="project" value="InterPro"/>
</dbReference>
<comment type="catalytic activity">
    <reaction evidence="10">
        <text>pentanoyl-CoA + malonyl-[ACP] + H(+) = 3-oxoheptanoyl-[ACP] + CO2 + CoA</text>
        <dbReference type="Rhea" id="RHEA:42252"/>
        <dbReference type="Rhea" id="RHEA-COMP:9623"/>
        <dbReference type="Rhea" id="RHEA-COMP:9943"/>
        <dbReference type="ChEBI" id="CHEBI:15378"/>
        <dbReference type="ChEBI" id="CHEBI:16526"/>
        <dbReference type="ChEBI" id="CHEBI:57287"/>
        <dbReference type="ChEBI" id="CHEBI:57389"/>
        <dbReference type="ChEBI" id="CHEBI:78449"/>
        <dbReference type="ChEBI" id="CHEBI:78824"/>
    </reaction>
    <physiologicalReaction direction="left-to-right" evidence="10">
        <dbReference type="Rhea" id="RHEA:42253"/>
    </physiologicalReaction>
</comment>
<keyword evidence="9 20" id="KW-0012">Acyltransferase</keyword>
<evidence type="ECO:0000256" key="17">
    <source>
        <dbReference type="ARBA" id="ARBA00052801"/>
    </source>
</evidence>
<keyword evidence="5 20" id="KW-0276">Fatty acid metabolism</keyword>
<feature type="active site" evidence="20">
    <location>
        <position position="112"/>
    </location>
</feature>
<evidence type="ECO:0000256" key="7">
    <source>
        <dbReference type="ARBA" id="ARBA00023160"/>
    </source>
</evidence>
<evidence type="ECO:0000256" key="3">
    <source>
        <dbReference type="ARBA" id="ARBA00022516"/>
    </source>
</evidence>
<keyword evidence="6 20" id="KW-0443">Lipid metabolism</keyword>
<proteinExistence type="inferred from homology"/>
<evidence type="ECO:0000256" key="8">
    <source>
        <dbReference type="ARBA" id="ARBA00023268"/>
    </source>
</evidence>
<evidence type="ECO:0000256" key="15">
    <source>
        <dbReference type="ARBA" id="ARBA00052407"/>
    </source>
</evidence>
<feature type="domain" description="Beta-ketoacyl-[acyl-carrier-protein] synthase III N-terminal" evidence="22">
    <location>
        <begin position="106"/>
        <end position="184"/>
    </location>
</feature>
<evidence type="ECO:0000313" key="24">
    <source>
        <dbReference type="Proteomes" id="UP001216801"/>
    </source>
</evidence>
<keyword evidence="3 20" id="KW-0444">Lipid biosynthesis</keyword>
<dbReference type="Pfam" id="PF08541">
    <property type="entry name" value="ACP_syn_III_C"/>
    <property type="match status" value="1"/>
</dbReference>
<accession>A0AAJ1K2H4</accession>
<dbReference type="Proteomes" id="UP001216801">
    <property type="component" value="Unassembled WGS sequence"/>
</dbReference>
<evidence type="ECO:0000256" key="1">
    <source>
        <dbReference type="ARBA" id="ARBA00005194"/>
    </source>
</evidence>
<feature type="region of interest" description="ACP-binding" evidence="20">
    <location>
        <begin position="236"/>
        <end position="240"/>
    </location>
</feature>
<reference evidence="23" key="1">
    <citation type="submission" date="2023-03" db="EMBL/GenBank/DDBJ databases">
        <title>Genetic diversity of Bacillus cereus sensu lato isolates from Slovenia.</title>
        <authorList>
            <person name="Abdelli M."/>
        </authorList>
    </citation>
    <scope>NUCLEOTIDE SEQUENCE</scope>
    <source>
        <strain evidence="23">SIBC39</strain>
    </source>
</reference>
<comment type="catalytic activity">
    <reaction evidence="16">
        <text>2-methylpropanoyl-CoA + malonyl-[ACP] + H(+) = 4-methyl-3-oxopentanoyl-[ACP] + CO2 + CoA</text>
        <dbReference type="Rhea" id="RHEA:42268"/>
        <dbReference type="Rhea" id="RHEA-COMP:9623"/>
        <dbReference type="Rhea" id="RHEA-COMP:9940"/>
        <dbReference type="ChEBI" id="CHEBI:15378"/>
        <dbReference type="ChEBI" id="CHEBI:16526"/>
        <dbReference type="ChEBI" id="CHEBI:57287"/>
        <dbReference type="ChEBI" id="CHEBI:57338"/>
        <dbReference type="ChEBI" id="CHEBI:78449"/>
        <dbReference type="ChEBI" id="CHEBI:78820"/>
        <dbReference type="EC" id="2.3.1.300"/>
    </reaction>
    <physiologicalReaction direction="left-to-right" evidence="16">
        <dbReference type="Rhea" id="RHEA:42269"/>
    </physiologicalReaction>
</comment>
<dbReference type="GO" id="GO:0005737">
    <property type="term" value="C:cytoplasm"/>
    <property type="evidence" value="ECO:0007669"/>
    <property type="project" value="UniProtKB-SubCell"/>
</dbReference>
<dbReference type="InterPro" id="IPR013747">
    <property type="entry name" value="ACP_syn_III_C"/>
</dbReference>
<evidence type="ECO:0000256" key="2">
    <source>
        <dbReference type="ARBA" id="ARBA00008642"/>
    </source>
</evidence>
<dbReference type="NCBIfam" id="NF006829">
    <property type="entry name" value="PRK09352.1"/>
    <property type="match status" value="1"/>
</dbReference>
<evidence type="ECO:0000256" key="16">
    <source>
        <dbReference type="ARBA" id="ARBA00052467"/>
    </source>
</evidence>
<evidence type="ECO:0000256" key="18">
    <source>
        <dbReference type="ARBA" id="ARBA00052985"/>
    </source>
</evidence>
<evidence type="ECO:0000259" key="22">
    <source>
        <dbReference type="Pfam" id="PF08545"/>
    </source>
</evidence>
<comment type="catalytic activity">
    <reaction evidence="12">
        <text>malonyl-[ACP] + acetyl-CoA + H(+) = 3-oxobutanoyl-[ACP] + CO2 + CoA</text>
        <dbReference type="Rhea" id="RHEA:12080"/>
        <dbReference type="Rhea" id="RHEA-COMP:9623"/>
        <dbReference type="Rhea" id="RHEA-COMP:9625"/>
        <dbReference type="ChEBI" id="CHEBI:15378"/>
        <dbReference type="ChEBI" id="CHEBI:16526"/>
        <dbReference type="ChEBI" id="CHEBI:57287"/>
        <dbReference type="ChEBI" id="CHEBI:57288"/>
        <dbReference type="ChEBI" id="CHEBI:78449"/>
        <dbReference type="ChEBI" id="CHEBI:78450"/>
        <dbReference type="EC" id="2.3.1.180"/>
    </reaction>
    <physiologicalReaction direction="left-to-right" evidence="12">
        <dbReference type="Rhea" id="RHEA:12081"/>
    </physiologicalReaction>
</comment>
<evidence type="ECO:0000256" key="6">
    <source>
        <dbReference type="ARBA" id="ARBA00023098"/>
    </source>
</evidence>
<gene>
    <name evidence="20 23" type="primary">fabH</name>
    <name evidence="23" type="ORF">P6U19_12165</name>
</gene>
<evidence type="ECO:0000256" key="10">
    <source>
        <dbReference type="ARBA" id="ARBA00050479"/>
    </source>
</evidence>
<evidence type="ECO:0000256" key="19">
    <source>
        <dbReference type="ARBA" id="ARBA00056015"/>
    </source>
</evidence>
<comment type="pathway">
    <text evidence="1 20">Lipid metabolism; fatty acid biosynthesis.</text>
</comment>
<keyword evidence="4 20" id="KW-0808">Transferase</keyword>
<evidence type="ECO:0000313" key="23">
    <source>
        <dbReference type="EMBL" id="MDG0953346.1"/>
    </source>
</evidence>
<evidence type="ECO:0000256" key="12">
    <source>
        <dbReference type="ARBA" id="ARBA00051096"/>
    </source>
</evidence>
<dbReference type="Gene3D" id="3.40.47.10">
    <property type="match status" value="1"/>
</dbReference>
<comment type="catalytic activity">
    <reaction evidence="13">
        <text>hexanoyl-CoA + malonyl-[ACP] + H(+) = 3-oxooctanoyl-[ACP] + CO2 + CoA</text>
        <dbReference type="Rhea" id="RHEA:42256"/>
        <dbReference type="Rhea" id="RHEA-COMP:9623"/>
        <dbReference type="Rhea" id="RHEA-COMP:9633"/>
        <dbReference type="ChEBI" id="CHEBI:15378"/>
        <dbReference type="ChEBI" id="CHEBI:16526"/>
        <dbReference type="ChEBI" id="CHEBI:57287"/>
        <dbReference type="ChEBI" id="CHEBI:62620"/>
        <dbReference type="ChEBI" id="CHEBI:78449"/>
        <dbReference type="ChEBI" id="CHEBI:78460"/>
    </reaction>
    <physiologicalReaction direction="left-to-right" evidence="13">
        <dbReference type="Rhea" id="RHEA:42257"/>
    </physiologicalReaction>
</comment>
<dbReference type="AlphaFoldDB" id="A0AAJ1K2H4"/>
<comment type="catalytic activity">
    <reaction evidence="18">
        <text>3-methylbutanoyl-CoA + malonyl-[ACP] + H(+) = 5-methyl-3-oxohexanoyl-[ACP] + CO2 + CoA</text>
        <dbReference type="Rhea" id="RHEA:42272"/>
        <dbReference type="Rhea" id="RHEA-COMP:9623"/>
        <dbReference type="Rhea" id="RHEA-COMP:9941"/>
        <dbReference type="ChEBI" id="CHEBI:15378"/>
        <dbReference type="ChEBI" id="CHEBI:16526"/>
        <dbReference type="ChEBI" id="CHEBI:57287"/>
        <dbReference type="ChEBI" id="CHEBI:57345"/>
        <dbReference type="ChEBI" id="CHEBI:78449"/>
        <dbReference type="ChEBI" id="CHEBI:78822"/>
        <dbReference type="EC" id="2.3.1.300"/>
    </reaction>
    <physiologicalReaction direction="left-to-right" evidence="18">
        <dbReference type="Rhea" id="RHEA:42273"/>
    </physiologicalReaction>
</comment>
<sequence length="310" mass="33439">MNVGILGIGRYVPEKVVTNHDLEKVMDTSDEWIRTRTGIAERRIADDTIDTSYMAVEASKKALEDAGVSGEDIDLILVATVTPDRAFPAVACVIQEAIGAKHAAAMDLSAACAGFMYGMITAQQFIQTGTYKNILVVGSDKLSKIVDWNDRNTAVLFGDGAGAIVMGAVSEGKGVLSFELGADGSGGKHLYQDEYVMMNGREVFKFAVRQLGDSCLRVLDKAGLTKEDVDFLVPHQANIRIMESARERLNLPQEKMSMTIEKFGNTSASSIPIAMVEELQNGRIQDGDLIILVGFGGGLTWGAVALRWGK</sequence>
<comment type="catalytic activity">
    <reaction evidence="14">
        <text>heptanoyl-CoA + malonyl-[ACP] + H(+) = 3-oxononanoyl-[ACP] + CO2 + CoA</text>
        <dbReference type="Rhea" id="RHEA:42260"/>
        <dbReference type="Rhea" id="RHEA-COMP:9623"/>
        <dbReference type="Rhea" id="RHEA-COMP:9944"/>
        <dbReference type="ChEBI" id="CHEBI:15378"/>
        <dbReference type="ChEBI" id="CHEBI:16526"/>
        <dbReference type="ChEBI" id="CHEBI:57287"/>
        <dbReference type="ChEBI" id="CHEBI:78449"/>
        <dbReference type="ChEBI" id="CHEBI:78811"/>
        <dbReference type="ChEBI" id="CHEBI:78826"/>
    </reaction>
    <physiologicalReaction direction="left-to-right" evidence="14">
        <dbReference type="Rhea" id="RHEA:42261"/>
    </physiologicalReaction>
</comment>
<comment type="catalytic activity">
    <reaction evidence="15">
        <text>(2S)-2-methylbutanoyl-CoA + malonyl-[ACP] + H(+) = (4S)-4-methyl-3-oxohexanoyl-[ACP] + CO2 + CoA</text>
        <dbReference type="Rhea" id="RHEA:42276"/>
        <dbReference type="Rhea" id="RHEA-COMP:9623"/>
        <dbReference type="Rhea" id="RHEA-COMP:17148"/>
        <dbReference type="ChEBI" id="CHEBI:15378"/>
        <dbReference type="ChEBI" id="CHEBI:16526"/>
        <dbReference type="ChEBI" id="CHEBI:57287"/>
        <dbReference type="ChEBI" id="CHEBI:78449"/>
        <dbReference type="ChEBI" id="CHEBI:88166"/>
        <dbReference type="ChEBI" id="CHEBI:167462"/>
        <dbReference type="EC" id="2.3.1.300"/>
    </reaction>
    <physiologicalReaction direction="left-to-right" evidence="15">
        <dbReference type="Rhea" id="RHEA:42277"/>
    </physiologicalReaction>
</comment>
<comment type="similarity">
    <text evidence="2 20">Belongs to the thiolase-like superfamily. FabH family.</text>
</comment>
<name>A0AAJ1K2H4_9BACI</name>
<comment type="catalytic activity">
    <reaction evidence="11">
        <text>malonyl-[ACP] + propanoyl-CoA + H(+) = 3-oxopentanoyl-[ACP] + CO2 + CoA</text>
        <dbReference type="Rhea" id="RHEA:42244"/>
        <dbReference type="Rhea" id="RHEA-COMP:9623"/>
        <dbReference type="Rhea" id="RHEA-COMP:9939"/>
        <dbReference type="ChEBI" id="CHEBI:15378"/>
        <dbReference type="ChEBI" id="CHEBI:16526"/>
        <dbReference type="ChEBI" id="CHEBI:57287"/>
        <dbReference type="ChEBI" id="CHEBI:57392"/>
        <dbReference type="ChEBI" id="CHEBI:78449"/>
        <dbReference type="ChEBI" id="CHEBI:78818"/>
    </reaction>
    <physiologicalReaction direction="left-to-right" evidence="11">
        <dbReference type="Rhea" id="RHEA:42245"/>
    </physiologicalReaction>
</comment>
<evidence type="ECO:0000256" key="13">
    <source>
        <dbReference type="ARBA" id="ARBA00051330"/>
    </source>
</evidence>
<evidence type="ECO:0000256" key="20">
    <source>
        <dbReference type="HAMAP-Rule" id="MF_01815"/>
    </source>
</evidence>
<comment type="subcellular location">
    <subcellularLocation>
        <location evidence="20">Cytoplasm</location>
    </subcellularLocation>
</comment>
<comment type="function">
    <text evidence="19">Catalyzes the condensation reaction of fatty acid synthesis by the addition to an acyl acceptor of two carbons from malonyl-ACP. Catalyzes the first condensation reaction which initiates fatty acid synthesis and may therefore play a role in governing the total rate of fatty acid production. Possesses both acetoacetyl-ACP synthase and acetyl transacylase activities. Has some substrate specificity for branched chain acyl-CoA, determining the biosynthesis of branched-chain of fatty acids instead of straight-chain.</text>
</comment>
<keyword evidence="8 20" id="KW-0511">Multifunctional enzyme</keyword>
<comment type="caution">
    <text evidence="23">The sequence shown here is derived from an EMBL/GenBank/DDBJ whole genome shotgun (WGS) entry which is preliminary data.</text>
</comment>
<comment type="catalytic activity">
    <reaction evidence="17">
        <text>butanoyl-CoA + malonyl-[ACP] + H(+) = 3-oxohexanoyl-[ACP] + CO2 + CoA</text>
        <dbReference type="Rhea" id="RHEA:42248"/>
        <dbReference type="Rhea" id="RHEA-COMP:9623"/>
        <dbReference type="Rhea" id="RHEA-COMP:9629"/>
        <dbReference type="ChEBI" id="CHEBI:15378"/>
        <dbReference type="ChEBI" id="CHEBI:16526"/>
        <dbReference type="ChEBI" id="CHEBI:57287"/>
        <dbReference type="ChEBI" id="CHEBI:57371"/>
        <dbReference type="ChEBI" id="CHEBI:78449"/>
        <dbReference type="ChEBI" id="CHEBI:78456"/>
    </reaction>
    <physiologicalReaction direction="left-to-right" evidence="17">
        <dbReference type="Rhea" id="RHEA:42249"/>
    </physiologicalReaction>
</comment>
<dbReference type="HAMAP" id="MF_01815">
    <property type="entry name" value="FabH"/>
    <property type="match status" value="1"/>
</dbReference>
<dbReference type="PANTHER" id="PTHR43091:SF1">
    <property type="entry name" value="BETA-KETOACYL-[ACYL-CARRIER-PROTEIN] SYNTHASE III, CHLOROPLASTIC"/>
    <property type="match status" value="1"/>
</dbReference>
<dbReference type="GO" id="GO:0033818">
    <property type="term" value="F:beta-ketoacyl-acyl-carrier-protein synthase III activity"/>
    <property type="evidence" value="ECO:0007669"/>
    <property type="project" value="UniProtKB-UniRule"/>
</dbReference>
<keyword evidence="20" id="KW-0963">Cytoplasm</keyword>
<feature type="domain" description="Beta-ketoacyl-[acyl-carrier-protein] synthase III C-terminal" evidence="21">
    <location>
        <begin position="219"/>
        <end position="308"/>
    </location>
</feature>
<evidence type="ECO:0000256" key="9">
    <source>
        <dbReference type="ARBA" id="ARBA00023315"/>
    </source>
</evidence>
<dbReference type="Pfam" id="PF08545">
    <property type="entry name" value="ACP_syn_III"/>
    <property type="match status" value="1"/>
</dbReference>
<dbReference type="FunFam" id="3.40.47.10:FF:000004">
    <property type="entry name" value="3-oxoacyl-[acyl-carrier-protein] synthase 3"/>
    <property type="match status" value="1"/>
</dbReference>
<dbReference type="PANTHER" id="PTHR43091">
    <property type="entry name" value="3-OXOACYL-[ACYL-CARRIER-PROTEIN] SYNTHASE"/>
    <property type="match status" value="1"/>
</dbReference>
<evidence type="ECO:0000256" key="5">
    <source>
        <dbReference type="ARBA" id="ARBA00022832"/>
    </source>
</evidence>
<dbReference type="EMBL" id="JARPRR010000007">
    <property type="protein sequence ID" value="MDG0953346.1"/>
    <property type="molecule type" value="Genomic_DNA"/>
</dbReference>
<dbReference type="InterPro" id="IPR013751">
    <property type="entry name" value="ACP_syn_III_N"/>
</dbReference>
<dbReference type="EC" id="2.3.1.180" evidence="20"/>
<comment type="subunit">
    <text evidence="20">Homodimer.</text>
</comment>
<dbReference type="NCBIfam" id="TIGR00747">
    <property type="entry name" value="fabH"/>
    <property type="match status" value="1"/>
</dbReference>
<protein>
    <recommendedName>
        <fullName evidence="20">Beta-ketoacyl-[acyl-carrier-protein] synthase III</fullName>
        <shortName evidence="20">Beta-ketoacyl-ACP synthase III</shortName>
        <shortName evidence="20">KAS III</shortName>
        <ecNumber evidence="20">2.3.1.180</ecNumber>
    </recommendedName>
    <alternativeName>
        <fullName evidence="20">3-oxoacyl-[acyl-carrier-protein] synthase 3</fullName>
    </alternativeName>
    <alternativeName>
        <fullName evidence="20">3-oxoacyl-[acyl-carrier-protein] synthase III</fullName>
    </alternativeName>
</protein>
<evidence type="ECO:0000256" key="4">
    <source>
        <dbReference type="ARBA" id="ARBA00022679"/>
    </source>
</evidence>
<comment type="domain">
    <text evidence="20">The last Arg residue of the ACP-binding site is essential for the weak association between ACP/AcpP and FabH.</text>
</comment>
<dbReference type="SUPFAM" id="SSF53901">
    <property type="entry name" value="Thiolase-like"/>
    <property type="match status" value="1"/>
</dbReference>
<evidence type="ECO:0000259" key="21">
    <source>
        <dbReference type="Pfam" id="PF08541"/>
    </source>
</evidence>
<evidence type="ECO:0000256" key="14">
    <source>
        <dbReference type="ARBA" id="ARBA00052279"/>
    </source>
</evidence>
<dbReference type="CDD" id="cd00830">
    <property type="entry name" value="KAS_III"/>
    <property type="match status" value="1"/>
</dbReference>